<reference evidence="1 2" key="1">
    <citation type="submission" date="2018-11" db="EMBL/GenBank/DDBJ databases">
        <authorList>
            <consortium name="Pathogen Informatics"/>
        </authorList>
    </citation>
    <scope>NUCLEOTIDE SEQUENCE [LARGE SCALE GENOMIC DNA]</scope>
    <source>
        <strain evidence="1 2">NCTC10913</strain>
    </source>
</reference>
<organism evidence="1 2">
    <name type="scientific">Clostridium carnis</name>
    <dbReference type="NCBI Taxonomy" id="1530"/>
    <lineage>
        <taxon>Bacteria</taxon>
        <taxon>Bacillati</taxon>
        <taxon>Bacillota</taxon>
        <taxon>Clostridia</taxon>
        <taxon>Eubacteriales</taxon>
        <taxon>Clostridiaceae</taxon>
        <taxon>Clostridium</taxon>
    </lineage>
</organism>
<sequence length="148" mass="17500">MYKFLWDLDIENISCGWENEYQKALIECPEGKYADCITLNGHDFEKVEYNPVSCRNIIITKFNQLKLEANELYSNRNNLDFKMCCNRLFQIDVMLYNLLSTWTYSNDVFCNDEFDPNTILNDIESPSASSYFDNLNPEFDSLKFINFL</sequence>
<dbReference type="Proteomes" id="UP000277570">
    <property type="component" value="Unassembled WGS sequence"/>
</dbReference>
<keyword evidence="2" id="KW-1185">Reference proteome</keyword>
<evidence type="ECO:0000313" key="1">
    <source>
        <dbReference type="EMBL" id="VDG73401.1"/>
    </source>
</evidence>
<gene>
    <name evidence="1" type="ORF">NCTC10913_03736</name>
</gene>
<accession>A0ABY6SXL4</accession>
<comment type="caution">
    <text evidence="1">The sequence shown here is derived from an EMBL/GenBank/DDBJ whole genome shotgun (WGS) entry which is preliminary data.</text>
</comment>
<evidence type="ECO:0000313" key="2">
    <source>
        <dbReference type="Proteomes" id="UP000277570"/>
    </source>
</evidence>
<dbReference type="RefSeq" id="WP_125149516.1">
    <property type="nucleotide sequence ID" value="NZ_UYIN01000020.1"/>
</dbReference>
<proteinExistence type="predicted"/>
<protein>
    <submittedName>
        <fullName evidence="1">Uncharacterized protein</fullName>
    </submittedName>
</protein>
<name>A0ABY6SXL4_9CLOT</name>
<dbReference type="EMBL" id="UYIN01000020">
    <property type="protein sequence ID" value="VDG73401.1"/>
    <property type="molecule type" value="Genomic_DNA"/>
</dbReference>